<organism evidence="1 3">
    <name type="scientific">Medicago truncatula</name>
    <name type="common">Barrel medic</name>
    <name type="synonym">Medicago tribuloides</name>
    <dbReference type="NCBI Taxonomy" id="3880"/>
    <lineage>
        <taxon>Eukaryota</taxon>
        <taxon>Viridiplantae</taxon>
        <taxon>Streptophyta</taxon>
        <taxon>Embryophyta</taxon>
        <taxon>Tracheophyta</taxon>
        <taxon>Spermatophyta</taxon>
        <taxon>Magnoliopsida</taxon>
        <taxon>eudicotyledons</taxon>
        <taxon>Gunneridae</taxon>
        <taxon>Pentapetalae</taxon>
        <taxon>rosids</taxon>
        <taxon>fabids</taxon>
        <taxon>Fabales</taxon>
        <taxon>Fabaceae</taxon>
        <taxon>Papilionoideae</taxon>
        <taxon>50 kb inversion clade</taxon>
        <taxon>NPAAA clade</taxon>
        <taxon>Hologalegina</taxon>
        <taxon>IRL clade</taxon>
        <taxon>Trifolieae</taxon>
        <taxon>Medicago</taxon>
    </lineage>
</organism>
<evidence type="ECO:0000313" key="3">
    <source>
        <dbReference type="Proteomes" id="UP000002051"/>
    </source>
</evidence>
<protein>
    <submittedName>
        <fullName evidence="1 2">Uncharacterized protein</fullName>
    </submittedName>
</protein>
<reference evidence="1 3" key="2">
    <citation type="journal article" date="2014" name="BMC Genomics">
        <title>An improved genome release (version Mt4.0) for the model legume Medicago truncatula.</title>
        <authorList>
            <person name="Tang H."/>
            <person name="Krishnakumar V."/>
            <person name="Bidwell S."/>
            <person name="Rosen B."/>
            <person name="Chan A."/>
            <person name="Zhou S."/>
            <person name="Gentzbittel L."/>
            <person name="Childs K.L."/>
            <person name="Yandell M."/>
            <person name="Gundlach H."/>
            <person name="Mayer K.F."/>
            <person name="Schwartz D.C."/>
            <person name="Town C.D."/>
        </authorList>
    </citation>
    <scope>GENOME REANNOTATION</scope>
    <source>
        <strain evidence="1">A17</strain>
        <strain evidence="2 3">cv. Jemalong A17</strain>
    </source>
</reference>
<evidence type="ECO:0000313" key="2">
    <source>
        <dbReference type="EnsemblPlants" id="KEH35924"/>
    </source>
</evidence>
<dbReference type="EnsemblPlants" id="KEH35924">
    <property type="protein sequence ID" value="KEH35924"/>
    <property type="gene ID" value="MTR_3g107703"/>
</dbReference>
<reference evidence="1 3" key="1">
    <citation type="journal article" date="2011" name="Nature">
        <title>The Medicago genome provides insight into the evolution of rhizobial symbioses.</title>
        <authorList>
            <person name="Young N.D."/>
            <person name="Debelle F."/>
            <person name="Oldroyd G.E."/>
            <person name="Geurts R."/>
            <person name="Cannon S.B."/>
            <person name="Udvardi M.K."/>
            <person name="Benedito V.A."/>
            <person name="Mayer K.F."/>
            <person name="Gouzy J."/>
            <person name="Schoof H."/>
            <person name="Van de Peer Y."/>
            <person name="Proost S."/>
            <person name="Cook D.R."/>
            <person name="Meyers B.C."/>
            <person name="Spannagl M."/>
            <person name="Cheung F."/>
            <person name="De Mita S."/>
            <person name="Krishnakumar V."/>
            <person name="Gundlach H."/>
            <person name="Zhou S."/>
            <person name="Mudge J."/>
            <person name="Bharti A.K."/>
            <person name="Murray J.D."/>
            <person name="Naoumkina M.A."/>
            <person name="Rosen B."/>
            <person name="Silverstein K.A."/>
            <person name="Tang H."/>
            <person name="Rombauts S."/>
            <person name="Zhao P.X."/>
            <person name="Zhou P."/>
            <person name="Barbe V."/>
            <person name="Bardou P."/>
            <person name="Bechner M."/>
            <person name="Bellec A."/>
            <person name="Berger A."/>
            <person name="Berges H."/>
            <person name="Bidwell S."/>
            <person name="Bisseling T."/>
            <person name="Choisne N."/>
            <person name="Couloux A."/>
            <person name="Denny R."/>
            <person name="Deshpande S."/>
            <person name="Dai X."/>
            <person name="Doyle J.J."/>
            <person name="Dudez A.M."/>
            <person name="Farmer A.D."/>
            <person name="Fouteau S."/>
            <person name="Franken C."/>
            <person name="Gibelin C."/>
            <person name="Gish J."/>
            <person name="Goldstein S."/>
            <person name="Gonzalez A.J."/>
            <person name="Green P.J."/>
            <person name="Hallab A."/>
            <person name="Hartog M."/>
            <person name="Hua A."/>
            <person name="Humphray S.J."/>
            <person name="Jeong D.H."/>
            <person name="Jing Y."/>
            <person name="Jocker A."/>
            <person name="Kenton S.M."/>
            <person name="Kim D.J."/>
            <person name="Klee K."/>
            <person name="Lai H."/>
            <person name="Lang C."/>
            <person name="Lin S."/>
            <person name="Macmil S.L."/>
            <person name="Magdelenat G."/>
            <person name="Matthews L."/>
            <person name="McCorrison J."/>
            <person name="Monaghan E.L."/>
            <person name="Mun J.H."/>
            <person name="Najar F.Z."/>
            <person name="Nicholson C."/>
            <person name="Noirot C."/>
            <person name="O'Bleness M."/>
            <person name="Paule C.R."/>
            <person name="Poulain J."/>
            <person name="Prion F."/>
            <person name="Qin B."/>
            <person name="Qu C."/>
            <person name="Retzel E.F."/>
            <person name="Riddle C."/>
            <person name="Sallet E."/>
            <person name="Samain S."/>
            <person name="Samson N."/>
            <person name="Sanders I."/>
            <person name="Saurat O."/>
            <person name="Scarpelli C."/>
            <person name="Schiex T."/>
            <person name="Segurens B."/>
            <person name="Severin A.J."/>
            <person name="Sherrier D.J."/>
            <person name="Shi R."/>
            <person name="Sims S."/>
            <person name="Singer S.R."/>
            <person name="Sinharoy S."/>
            <person name="Sterck L."/>
            <person name="Viollet A."/>
            <person name="Wang B.B."/>
            <person name="Wang K."/>
            <person name="Wang M."/>
            <person name="Wang X."/>
            <person name="Warfsmann J."/>
            <person name="Weissenbach J."/>
            <person name="White D.D."/>
            <person name="White J.D."/>
            <person name="Wiley G.B."/>
            <person name="Wincker P."/>
            <person name="Xing Y."/>
            <person name="Yang L."/>
            <person name="Yao Z."/>
            <person name="Ying F."/>
            <person name="Zhai J."/>
            <person name="Zhou L."/>
            <person name="Zuber A."/>
            <person name="Denarie J."/>
            <person name="Dixon R.A."/>
            <person name="May G.D."/>
            <person name="Schwartz D.C."/>
            <person name="Rogers J."/>
            <person name="Quetier F."/>
            <person name="Town C.D."/>
            <person name="Roe B.A."/>
        </authorList>
    </citation>
    <scope>NUCLEOTIDE SEQUENCE [LARGE SCALE GENOMIC DNA]</scope>
    <source>
        <strain evidence="1">A17</strain>
        <strain evidence="2 3">cv. Jemalong A17</strain>
    </source>
</reference>
<accession>A0A072V1P7</accession>
<dbReference type="HOGENOM" id="CLU_2609638_0_0_1"/>
<keyword evidence="3" id="KW-1185">Reference proteome</keyword>
<dbReference type="Proteomes" id="UP000002051">
    <property type="component" value="Chromosome 3"/>
</dbReference>
<name>A0A072V1P7_MEDTR</name>
<gene>
    <name evidence="1" type="ordered locus">MTR_3g107703</name>
</gene>
<sequence length="79" mass="9083">MEKFINGEDIDPEKKEDILTSRIRVRYSRTVDNYALPLGGTPFREFRVFVSRFISLTTNISTASSTTSFQSTGLIKLRY</sequence>
<proteinExistence type="predicted"/>
<reference evidence="2" key="3">
    <citation type="submission" date="2015-04" db="UniProtKB">
        <authorList>
            <consortium name="EnsemblPlants"/>
        </authorList>
    </citation>
    <scope>IDENTIFICATION</scope>
    <source>
        <strain evidence="2">cv. Jemalong A17</strain>
    </source>
</reference>
<evidence type="ECO:0000313" key="1">
    <source>
        <dbReference type="EMBL" id="KEH35924.1"/>
    </source>
</evidence>
<dbReference type="AlphaFoldDB" id="A0A072V1P7"/>
<dbReference type="EMBL" id="CM001219">
    <property type="protein sequence ID" value="KEH35924.1"/>
    <property type="molecule type" value="Genomic_DNA"/>
</dbReference>